<keyword evidence="3" id="KW-1185">Reference proteome</keyword>
<dbReference type="RefSeq" id="WP_119748276.1">
    <property type="nucleotide sequence ID" value="NZ_QVRA01000015.1"/>
</dbReference>
<evidence type="ECO:0000313" key="3">
    <source>
        <dbReference type="Proteomes" id="UP000283469"/>
    </source>
</evidence>
<feature type="region of interest" description="Disordered" evidence="1">
    <location>
        <begin position="117"/>
        <end position="160"/>
    </location>
</feature>
<dbReference type="AlphaFoldDB" id="A0A418YQ72"/>
<protein>
    <submittedName>
        <fullName evidence="2">DUF736 domain-containing protein</fullName>
    </submittedName>
</protein>
<gene>
    <name evidence="2" type="ORF">D0Z70_16185</name>
</gene>
<dbReference type="InterPro" id="IPR007948">
    <property type="entry name" value="DUF736"/>
</dbReference>
<evidence type="ECO:0000256" key="1">
    <source>
        <dbReference type="SAM" id="MobiDB-lite"/>
    </source>
</evidence>
<accession>A0A418YQ72</accession>
<comment type="caution">
    <text evidence="2">The sequence shown here is derived from an EMBL/GenBank/DDBJ whole genome shotgun (WGS) entry which is preliminary data.</text>
</comment>
<name>A0A418YQ72_9SPHN</name>
<organism evidence="2 3">
    <name type="scientific">Sphingobium terrigena</name>
    <dbReference type="NCBI Taxonomy" id="2304063"/>
    <lineage>
        <taxon>Bacteria</taxon>
        <taxon>Pseudomonadati</taxon>
        <taxon>Pseudomonadota</taxon>
        <taxon>Alphaproteobacteria</taxon>
        <taxon>Sphingomonadales</taxon>
        <taxon>Sphingomonadaceae</taxon>
        <taxon>Sphingobium</taxon>
    </lineage>
</organism>
<dbReference type="Pfam" id="PF05284">
    <property type="entry name" value="DUF736"/>
    <property type="match status" value="1"/>
</dbReference>
<dbReference type="OrthoDB" id="7408907at2"/>
<dbReference type="EMBL" id="QVRA01000015">
    <property type="protein sequence ID" value="RJG53544.1"/>
    <property type="molecule type" value="Genomic_DNA"/>
</dbReference>
<proteinExistence type="predicted"/>
<dbReference type="Proteomes" id="UP000283469">
    <property type="component" value="Unassembled WGS sequence"/>
</dbReference>
<evidence type="ECO:0000313" key="2">
    <source>
        <dbReference type="EMBL" id="RJG53544.1"/>
    </source>
</evidence>
<reference evidence="2 3" key="1">
    <citation type="submission" date="2018-08" db="EMBL/GenBank/DDBJ databases">
        <title>Sphingobium sp. EO9.</title>
        <authorList>
            <person name="Park Y."/>
            <person name="Kim K.H."/>
            <person name="Jeon C.O."/>
        </authorList>
    </citation>
    <scope>NUCLEOTIDE SEQUENCE [LARGE SCALE GENOMIC DNA]</scope>
    <source>
        <strain evidence="2 3">EO9</strain>
    </source>
</reference>
<sequence length="160" mass="17148">MNIGEFKKENGRLMGSVFTRTIDLPRIGLRPVQSQSEKAPIYEIVALNIARRWVQIGALWEAVSKKTGEVFLAGQIDDPSLPEPLPVALFPNEAGGFTVAWRRENLGGGFGGGFGSGGFGTSQRDYAPRTQDGFGDSTAGADGSLADDRTNADVDEDIPF</sequence>